<dbReference type="SUPFAM" id="SSF48019">
    <property type="entry name" value="post-AAA+ oligomerization domain-like"/>
    <property type="match status" value="1"/>
</dbReference>
<dbReference type="Gene3D" id="3.40.50.300">
    <property type="entry name" value="P-loop containing nucleotide triphosphate hydrolases"/>
    <property type="match status" value="1"/>
</dbReference>
<evidence type="ECO:0000256" key="8">
    <source>
        <dbReference type="ARBA" id="ARBA00049244"/>
    </source>
</evidence>
<organism evidence="12 13">
    <name type="scientific">Plasticicumulans lactativorans</name>
    <dbReference type="NCBI Taxonomy" id="1133106"/>
    <lineage>
        <taxon>Bacteria</taxon>
        <taxon>Pseudomonadati</taxon>
        <taxon>Pseudomonadota</taxon>
        <taxon>Gammaproteobacteria</taxon>
        <taxon>Candidatus Competibacteraceae</taxon>
        <taxon>Plasticicumulans</taxon>
    </lineage>
</organism>
<dbReference type="AlphaFoldDB" id="A0A4R2L3S8"/>
<evidence type="ECO:0000256" key="9">
    <source>
        <dbReference type="NCBIfam" id="TIGR01128"/>
    </source>
</evidence>
<evidence type="ECO:0000256" key="4">
    <source>
        <dbReference type="ARBA" id="ARBA00022695"/>
    </source>
</evidence>
<dbReference type="PANTHER" id="PTHR34388:SF1">
    <property type="entry name" value="DNA POLYMERASE III SUBUNIT DELTA"/>
    <property type="match status" value="1"/>
</dbReference>
<dbReference type="NCBIfam" id="TIGR01128">
    <property type="entry name" value="holA"/>
    <property type="match status" value="1"/>
</dbReference>
<keyword evidence="3" id="KW-0808">Transferase</keyword>
<dbReference type="SUPFAM" id="SSF52540">
    <property type="entry name" value="P-loop containing nucleoside triphosphate hydrolases"/>
    <property type="match status" value="1"/>
</dbReference>
<evidence type="ECO:0000313" key="13">
    <source>
        <dbReference type="Proteomes" id="UP000295765"/>
    </source>
</evidence>
<reference evidence="12 13" key="1">
    <citation type="submission" date="2019-03" db="EMBL/GenBank/DDBJ databases">
        <title>Genomic Encyclopedia of Type Strains, Phase IV (KMG-IV): sequencing the most valuable type-strain genomes for metagenomic binning, comparative biology and taxonomic classification.</title>
        <authorList>
            <person name="Goeker M."/>
        </authorList>
    </citation>
    <scope>NUCLEOTIDE SEQUENCE [LARGE SCALE GENOMIC DNA]</scope>
    <source>
        <strain evidence="12 13">DSM 25287</strain>
    </source>
</reference>
<evidence type="ECO:0000256" key="6">
    <source>
        <dbReference type="ARBA" id="ARBA00022932"/>
    </source>
</evidence>
<dbReference type="OrthoDB" id="9770982at2"/>
<proteinExistence type="inferred from homology"/>
<dbReference type="EC" id="2.7.7.7" evidence="1 9"/>
<dbReference type="InterPro" id="IPR008921">
    <property type="entry name" value="DNA_pol3_clamp-load_cplx_C"/>
</dbReference>
<dbReference type="GO" id="GO:0009360">
    <property type="term" value="C:DNA polymerase III complex"/>
    <property type="evidence" value="ECO:0007669"/>
    <property type="project" value="UniProtKB-UniRule"/>
</dbReference>
<accession>A0A4R2L3S8</accession>
<dbReference type="CDD" id="cd18138">
    <property type="entry name" value="HLD_clamp_pol_III_delta"/>
    <property type="match status" value="1"/>
</dbReference>
<sequence length="342" mass="36507">MKLRPEQLAGALGRGLAPLYLVYGEEPLLAQEATDAIRAAARAAGVDTREVFAVEAGFDWGAFATAVASLSLFGGRRLLELRLPGGRPGDEGGRVLRAYAADPPADTVLLVLAGKLDAATQKSAWFTALEAAGVGVACLPVEARALPEWLARRAAARGMRLAPEALALLAERGEGNLLAAEQELEKLYVLYGREPIDAPTVLDVVGDSARYSIYDFADAALEGDAARVLRTLNGLRAEGEELPLALWALAREVRLLAQAAADAERGLPADASFARLKVWEKRKPLLRKALGRIGVREARRLLAGCARVDRQLKGAEPGDAWDTLLALALRLAGRDLRLVRSA</sequence>
<feature type="domain" description="DNA polymerase III subunit delta C-terminal" evidence="11">
    <location>
        <begin position="215"/>
        <end position="336"/>
    </location>
</feature>
<dbReference type="Pfam" id="PF14840">
    <property type="entry name" value="DNA_pol3_delt_C"/>
    <property type="match status" value="1"/>
</dbReference>
<dbReference type="Gene3D" id="1.20.272.10">
    <property type="match status" value="1"/>
</dbReference>
<dbReference type="GO" id="GO:0003677">
    <property type="term" value="F:DNA binding"/>
    <property type="evidence" value="ECO:0007669"/>
    <property type="project" value="InterPro"/>
</dbReference>
<keyword evidence="4" id="KW-0548">Nucleotidyltransferase</keyword>
<evidence type="ECO:0000313" key="12">
    <source>
        <dbReference type="EMBL" id="TCO81053.1"/>
    </source>
</evidence>
<dbReference type="InterPro" id="IPR032780">
    <property type="entry name" value="DNA_pol3_delt_C"/>
</dbReference>
<evidence type="ECO:0000256" key="3">
    <source>
        <dbReference type="ARBA" id="ARBA00022679"/>
    </source>
</evidence>
<name>A0A4R2L3S8_9GAMM</name>
<dbReference type="EMBL" id="SLWY01000010">
    <property type="protein sequence ID" value="TCO81053.1"/>
    <property type="molecule type" value="Genomic_DNA"/>
</dbReference>
<dbReference type="GO" id="GO:0006261">
    <property type="term" value="P:DNA-templated DNA replication"/>
    <property type="evidence" value="ECO:0007669"/>
    <property type="project" value="TreeGrafter"/>
</dbReference>
<evidence type="ECO:0000259" key="11">
    <source>
        <dbReference type="Pfam" id="PF14840"/>
    </source>
</evidence>
<comment type="caution">
    <text evidence="12">The sequence shown here is derived from an EMBL/GenBank/DDBJ whole genome shotgun (WGS) entry which is preliminary data.</text>
</comment>
<keyword evidence="13" id="KW-1185">Reference proteome</keyword>
<evidence type="ECO:0000256" key="7">
    <source>
        <dbReference type="ARBA" id="ARBA00034754"/>
    </source>
</evidence>
<dbReference type="InterPro" id="IPR027417">
    <property type="entry name" value="P-loop_NTPase"/>
</dbReference>
<dbReference type="InterPro" id="IPR005790">
    <property type="entry name" value="DNA_polIII_delta"/>
</dbReference>
<keyword evidence="6" id="KW-0239">DNA-directed DNA polymerase</keyword>
<evidence type="ECO:0000256" key="1">
    <source>
        <dbReference type="ARBA" id="ARBA00012417"/>
    </source>
</evidence>
<gene>
    <name evidence="12" type="ORF">EV699_11078</name>
</gene>
<dbReference type="InterPro" id="IPR010372">
    <property type="entry name" value="DNA_pol3_delta_N"/>
</dbReference>
<dbReference type="Proteomes" id="UP000295765">
    <property type="component" value="Unassembled WGS sequence"/>
</dbReference>
<evidence type="ECO:0000259" key="10">
    <source>
        <dbReference type="Pfam" id="PF06144"/>
    </source>
</evidence>
<keyword evidence="5" id="KW-0235">DNA replication</keyword>
<dbReference type="GO" id="GO:0003887">
    <property type="term" value="F:DNA-directed DNA polymerase activity"/>
    <property type="evidence" value="ECO:0007669"/>
    <property type="project" value="UniProtKB-UniRule"/>
</dbReference>
<protein>
    <recommendedName>
        <fullName evidence="2 9">DNA polymerase III subunit delta</fullName>
        <ecNumber evidence="1 9">2.7.7.7</ecNumber>
    </recommendedName>
</protein>
<feature type="domain" description="DNA polymerase III delta N-terminal" evidence="10">
    <location>
        <begin position="20"/>
        <end position="134"/>
    </location>
</feature>
<dbReference type="Gene3D" id="1.10.8.60">
    <property type="match status" value="1"/>
</dbReference>
<comment type="similarity">
    <text evidence="7">Belongs to the DNA polymerase HolA subunit family.</text>
</comment>
<dbReference type="Pfam" id="PF06144">
    <property type="entry name" value="DNA_pol3_delta"/>
    <property type="match status" value="1"/>
</dbReference>
<dbReference type="PANTHER" id="PTHR34388">
    <property type="entry name" value="DNA POLYMERASE III SUBUNIT DELTA"/>
    <property type="match status" value="1"/>
</dbReference>
<evidence type="ECO:0000256" key="2">
    <source>
        <dbReference type="ARBA" id="ARBA00017703"/>
    </source>
</evidence>
<evidence type="ECO:0000256" key="5">
    <source>
        <dbReference type="ARBA" id="ARBA00022705"/>
    </source>
</evidence>
<dbReference type="RefSeq" id="WP_132542244.1">
    <property type="nucleotide sequence ID" value="NZ_SLWY01000010.1"/>
</dbReference>
<comment type="catalytic activity">
    <reaction evidence="8">
        <text>DNA(n) + a 2'-deoxyribonucleoside 5'-triphosphate = DNA(n+1) + diphosphate</text>
        <dbReference type="Rhea" id="RHEA:22508"/>
        <dbReference type="Rhea" id="RHEA-COMP:17339"/>
        <dbReference type="Rhea" id="RHEA-COMP:17340"/>
        <dbReference type="ChEBI" id="CHEBI:33019"/>
        <dbReference type="ChEBI" id="CHEBI:61560"/>
        <dbReference type="ChEBI" id="CHEBI:173112"/>
        <dbReference type="EC" id="2.7.7.7"/>
    </reaction>
</comment>